<protein>
    <submittedName>
        <fullName evidence="2">Uncharacterized protein</fullName>
    </submittedName>
</protein>
<reference evidence="2 3" key="2">
    <citation type="submission" date="2017-02" db="EMBL/GenBank/DDBJ databases">
        <title>A genome survey and senescence transcriptome analysis in Lentinula edodes.</title>
        <authorList>
            <person name="Sakamoto Y."/>
            <person name="Nakade K."/>
            <person name="Sato S."/>
            <person name="Yoshida Y."/>
            <person name="Miyazaki K."/>
            <person name="Natsume S."/>
            <person name="Konno N."/>
        </authorList>
    </citation>
    <scope>NUCLEOTIDE SEQUENCE [LARGE SCALE GENOMIC DNA]</scope>
    <source>
        <strain evidence="2 3">NBRC 111202</strain>
    </source>
</reference>
<feature type="compositionally biased region" description="Polar residues" evidence="1">
    <location>
        <begin position="332"/>
        <end position="348"/>
    </location>
</feature>
<keyword evidence="3" id="KW-1185">Reference proteome</keyword>
<feature type="region of interest" description="Disordered" evidence="1">
    <location>
        <begin position="1730"/>
        <end position="1769"/>
    </location>
</feature>
<feature type="compositionally biased region" description="Basic and acidic residues" evidence="1">
    <location>
        <begin position="100"/>
        <end position="112"/>
    </location>
</feature>
<gene>
    <name evidence="2" type="ORF">LENED_006162</name>
</gene>
<feature type="region of interest" description="Disordered" evidence="1">
    <location>
        <begin position="659"/>
        <end position="689"/>
    </location>
</feature>
<dbReference type="Proteomes" id="UP000188533">
    <property type="component" value="Unassembled WGS sequence"/>
</dbReference>
<feature type="compositionally biased region" description="Polar residues" evidence="1">
    <location>
        <begin position="801"/>
        <end position="821"/>
    </location>
</feature>
<dbReference type="EMBL" id="BDGU01000189">
    <property type="protein sequence ID" value="GAW04375.1"/>
    <property type="molecule type" value="Genomic_DNA"/>
</dbReference>
<feature type="region of interest" description="Disordered" evidence="1">
    <location>
        <begin position="1378"/>
        <end position="1402"/>
    </location>
</feature>
<feature type="compositionally biased region" description="Basic and acidic residues" evidence="1">
    <location>
        <begin position="678"/>
        <end position="689"/>
    </location>
</feature>
<feature type="region of interest" description="Disordered" evidence="1">
    <location>
        <begin position="1"/>
        <end position="185"/>
    </location>
</feature>
<accession>A0A1Q3EAV9</accession>
<feature type="region of interest" description="Disordered" evidence="1">
    <location>
        <begin position="1225"/>
        <end position="1264"/>
    </location>
</feature>
<feature type="compositionally biased region" description="Low complexity" evidence="1">
    <location>
        <begin position="886"/>
        <end position="899"/>
    </location>
</feature>
<reference evidence="2 3" key="1">
    <citation type="submission" date="2016-08" db="EMBL/GenBank/DDBJ databases">
        <authorList>
            <consortium name="Lentinula edodes genome sequencing consortium"/>
            <person name="Sakamoto Y."/>
            <person name="Nakade K."/>
            <person name="Sato S."/>
            <person name="Yoshida Y."/>
            <person name="Miyazaki K."/>
            <person name="Natsume S."/>
            <person name="Konno N."/>
        </authorList>
    </citation>
    <scope>NUCLEOTIDE SEQUENCE [LARGE SCALE GENOMIC DNA]</scope>
    <source>
        <strain evidence="2 3">NBRC 111202</strain>
    </source>
</reference>
<feature type="compositionally biased region" description="Polar residues" evidence="1">
    <location>
        <begin position="1603"/>
        <end position="1617"/>
    </location>
</feature>
<feature type="compositionally biased region" description="Polar residues" evidence="1">
    <location>
        <begin position="1325"/>
        <end position="1334"/>
    </location>
</feature>
<sequence>MSATEVVDNGAAVFDEANHPPTSKPKVLSERTGDEDYHSLNDVEVERDPIIEFDTSEIPLEKLQGDEEKVSAMSEDSAAVEAPTHGYSQRDEEEENEGAVAKDDEIPLKDPTDPLATLEASDSPLQLFESPNTASHNEFEATEPKSQTEKSGDRGVDSTGTGTIASGIGRVHEGEEPQLEVEQVPLIREPVFRDADSALEAETLAQNLPEDTTKPINGNPVNLEPDGPLPGVAALQTSSSVDSAALVDAAEETVLGTGVAEERATKSSFAEGAEDPISNVHGSISVIPDTVSGEATGVSHVNVLAVSTSSEETPNSVTPVLTDPIIGGEESTVGNIVTDGSSGEVQVHSTERIESEKHMHLDSNVREHDLTSPAEPAESHSNELGSSAAILVDEKPGADIVLGYPEDNAEGSHAIPVEALTIVSAAALQHSVSSPLVEPTQIETGQLSLTLGNSEDIPTGQAASGNLHDESSLEEMPMNVSEALEPLVERSIGDAAIETENPSELEHESELIVTDEVADMNGQSKSEIVPALEESSVIPDKFSETAYEVAGESEAKLITESDVLGVILATGNVDTVSADPNAETTPPISGEEASSVELEKQLAENVGTPNEVILSDGEKLAANNENTNTSSVEEVPFARDEDVGPLLEGHPSWINENLATKDESNKPESVLDTQQLDVKPDEKEPDIGFDHNLDVAETVVDSAASATQILETGTEQHLMTETGGIMLTNEDADSAAVADVVVAPASGGAGGEGAQVFSGLVEESSPSDTTVEGTIADDKALLKGESIANLPQDEPVDLFRENSSALVEESSNADPATSLTGSVVKDHSTDTVVQFLSSGEAVSDASINQSTEMEEQPVLEPQNQANQCSEVPQDEAADDSDDPTNEAVPAAAPEAPFAEDIVPAITDTADSQDEFSSDTLGLEKPSLDQEIQLTELTTPSESAQIDVEKLVEVMPDSPNVGTTTEDSSDLRVDVAEVERPESPWTPSYSVSNQGPDVTREEDISEIEQLPISDVATSAESSVPMVNIVPEESEPTAKIVPEESEPTAANPEERKEPSRPSSPWVPSYAVSVQGSPSLSAHNSPITSGLDFPNKESPAHPAESSIDELVPGTEELPPKLDIEIAPSLYQDVPEINIAIPSAGFDQPPEVPSELHLEITENLQEPVSMIISDEEVPVADFSLQGKLDTEDVPASVVIEDGEGTYKNENTTEPAEVVNAVGAEEIHSEVGAEDSLNPSANTTEIDRPKSPWTPSYSVISQGPDMASEEDIPEIQQLPSSNVPVGQELPVPEVNIIPEVSEATVANLEEPKESSRPSSPWVPSYSVSVQGSPSVSAHSSPVLAATELSENVIPVIELSEESAEPASPVSAEVSALNNAAESIEEPGLEVDSLPSKPPVDSVIHDENSVIPSVNITETSSESSLDIPLESTEVDIAQKPMQDQTVNTVSPVQQPLVVNEMLDQSGDERDSKQEIDTPVFKVPDEEAIVDLSAKPYKDVQIPGALSLSPSQSVVAAQIERPKSPWGSYEVTNQSGHETSVAEMADPEAVEAVEDIPAPTSFIRDEPVAEPADEPTLKDVSTEDAPAAEVSKLTVDTTENDLPERPKSPWTPSYSVSRQGSQVFNEARNDAELDTLEQPPPHAESSTDAPVTLGEPSVSGVIEESVSAPSGETFPVLSVSGDIDRDTVGDTLAAPKDRKRLESTTSSLFFPGGWFSKPPTGRTSLDNAQGVITSPKAVSPVEGRSSVELLGGSSAPVSATADITNEGPDEDKEKKGKWCVIM</sequence>
<evidence type="ECO:0000256" key="1">
    <source>
        <dbReference type="SAM" id="MobiDB-lite"/>
    </source>
</evidence>
<feature type="compositionally biased region" description="Polar residues" evidence="1">
    <location>
        <begin position="1069"/>
        <end position="1085"/>
    </location>
</feature>
<comment type="caution">
    <text evidence="2">The sequence shown here is derived from an EMBL/GenBank/DDBJ whole genome shotgun (WGS) entry which is preliminary data.</text>
</comment>
<evidence type="ECO:0000313" key="3">
    <source>
        <dbReference type="Proteomes" id="UP000188533"/>
    </source>
</evidence>
<evidence type="ECO:0000313" key="2">
    <source>
        <dbReference type="EMBL" id="GAW04375.1"/>
    </source>
</evidence>
<feature type="region of interest" description="Disordered" evidence="1">
    <location>
        <begin position="786"/>
        <end position="828"/>
    </location>
</feature>
<feature type="compositionally biased region" description="Polar residues" evidence="1">
    <location>
        <begin position="205"/>
        <end position="220"/>
    </location>
</feature>
<feature type="compositionally biased region" description="Acidic residues" evidence="1">
    <location>
        <begin position="872"/>
        <end position="884"/>
    </location>
</feature>
<feature type="compositionally biased region" description="Polar residues" evidence="1">
    <location>
        <begin position="307"/>
        <end position="319"/>
    </location>
</feature>
<feature type="compositionally biased region" description="Basic and acidic residues" evidence="1">
    <location>
        <begin position="59"/>
        <end position="70"/>
    </location>
</feature>
<feature type="compositionally biased region" description="Low complexity" evidence="1">
    <location>
        <begin position="158"/>
        <end position="169"/>
    </location>
</feature>
<feature type="region of interest" description="Disordered" evidence="1">
    <location>
        <begin position="1301"/>
        <end position="1334"/>
    </location>
</feature>
<feature type="compositionally biased region" description="Low complexity" evidence="1">
    <location>
        <begin position="1311"/>
        <end position="1324"/>
    </location>
</feature>
<feature type="compositionally biased region" description="Basic and acidic residues" evidence="1">
    <location>
        <begin position="137"/>
        <end position="156"/>
    </location>
</feature>
<organism evidence="2 3">
    <name type="scientific">Lentinula edodes</name>
    <name type="common">Shiitake mushroom</name>
    <name type="synonym">Lentinus edodes</name>
    <dbReference type="NCBI Taxonomy" id="5353"/>
    <lineage>
        <taxon>Eukaryota</taxon>
        <taxon>Fungi</taxon>
        <taxon>Dikarya</taxon>
        <taxon>Basidiomycota</taxon>
        <taxon>Agaricomycotina</taxon>
        <taxon>Agaricomycetes</taxon>
        <taxon>Agaricomycetidae</taxon>
        <taxon>Agaricales</taxon>
        <taxon>Marasmiineae</taxon>
        <taxon>Omphalotaceae</taxon>
        <taxon>Lentinula</taxon>
    </lineage>
</organism>
<feature type="region of interest" description="Disordered" evidence="1">
    <location>
        <begin position="307"/>
        <end position="388"/>
    </location>
</feature>
<feature type="region of interest" description="Disordered" evidence="1">
    <location>
        <begin position="205"/>
        <end position="230"/>
    </location>
</feature>
<feature type="compositionally biased region" description="Acidic residues" evidence="1">
    <location>
        <begin position="1538"/>
        <end position="1547"/>
    </location>
</feature>
<name>A0A1Q3EAV9_LENED</name>
<feature type="compositionally biased region" description="Polar residues" evidence="1">
    <location>
        <begin position="861"/>
        <end position="870"/>
    </location>
</feature>
<feature type="region of interest" description="Disordered" evidence="1">
    <location>
        <begin position="976"/>
        <end position="1111"/>
    </location>
</feature>
<feature type="region of interest" description="Disordered" evidence="1">
    <location>
        <begin position="1513"/>
        <end position="1683"/>
    </location>
</feature>
<proteinExistence type="predicted"/>
<dbReference type="STRING" id="5353.A0A1Q3EAV9"/>
<feature type="region of interest" description="Disordered" evidence="1">
    <location>
        <begin position="841"/>
        <end position="899"/>
    </location>
</feature>
<feature type="compositionally biased region" description="Basic and acidic residues" evidence="1">
    <location>
        <begin position="27"/>
        <end position="50"/>
    </location>
</feature>
<feature type="compositionally biased region" description="Basic and acidic residues" evidence="1">
    <location>
        <begin position="349"/>
        <end position="370"/>
    </location>
</feature>
<feature type="compositionally biased region" description="Polar residues" evidence="1">
    <location>
        <begin position="984"/>
        <end position="995"/>
    </location>
</feature>